<keyword evidence="2" id="KW-1185">Reference proteome</keyword>
<name>A0ABR4ZCZ7_9NOCA</name>
<dbReference type="EMBL" id="JNFP01000026">
    <property type="protein sequence ID" value="KIA63014.1"/>
    <property type="molecule type" value="Genomic_DNA"/>
</dbReference>
<comment type="caution">
    <text evidence="1">The sequence shown here is derived from an EMBL/GenBank/DDBJ whole genome shotgun (WGS) entry which is preliminary data.</text>
</comment>
<protein>
    <submittedName>
        <fullName evidence="1">Uncharacterized protein</fullName>
    </submittedName>
</protein>
<dbReference type="RefSeq" id="WP_043673609.1">
    <property type="nucleotide sequence ID" value="NZ_BDCI01000004.1"/>
</dbReference>
<evidence type="ECO:0000313" key="2">
    <source>
        <dbReference type="Proteomes" id="UP000031364"/>
    </source>
</evidence>
<proteinExistence type="predicted"/>
<accession>A0ABR4ZCZ7</accession>
<reference evidence="1 2" key="1">
    <citation type="journal article" date="2014" name="Int. J. Syst. Evol. Microbiol.">
        <title>Nocardia vulneris sp. nov., isolated from wounds of human patients in North America.</title>
        <authorList>
            <person name="Lasker B.A."/>
            <person name="Bell M."/>
            <person name="Klenk H.P."/>
            <person name="Sproer C."/>
            <person name="Schumann C."/>
            <person name="Schumann P."/>
            <person name="Brown J.M."/>
        </authorList>
    </citation>
    <scope>NUCLEOTIDE SEQUENCE [LARGE SCALE GENOMIC DNA]</scope>
    <source>
        <strain evidence="1 2">W9851</strain>
    </source>
</reference>
<gene>
    <name evidence="1" type="ORF">FG87_21860</name>
</gene>
<sequence length="59" mass="6445">MSGKPDAITARFLRGECSWDDVAADKRGYLEIERGWGSRSPLLMRVVEGIMRGGSSSSV</sequence>
<dbReference type="Proteomes" id="UP000031364">
    <property type="component" value="Unassembled WGS sequence"/>
</dbReference>
<evidence type="ECO:0000313" key="1">
    <source>
        <dbReference type="EMBL" id="KIA63014.1"/>
    </source>
</evidence>
<organism evidence="1 2">
    <name type="scientific">Nocardia vulneris</name>
    <dbReference type="NCBI Taxonomy" id="1141657"/>
    <lineage>
        <taxon>Bacteria</taxon>
        <taxon>Bacillati</taxon>
        <taxon>Actinomycetota</taxon>
        <taxon>Actinomycetes</taxon>
        <taxon>Mycobacteriales</taxon>
        <taxon>Nocardiaceae</taxon>
        <taxon>Nocardia</taxon>
    </lineage>
</organism>